<accession>A0A9P6QFM4</accession>
<feature type="domain" description="XPG N-terminal" evidence="3">
    <location>
        <begin position="17"/>
        <end position="86"/>
    </location>
</feature>
<dbReference type="EMBL" id="JAAAJB010000115">
    <property type="protein sequence ID" value="KAG0265507.1"/>
    <property type="molecule type" value="Genomic_DNA"/>
</dbReference>
<dbReference type="PANTHER" id="PTHR11081">
    <property type="entry name" value="FLAP ENDONUCLEASE FAMILY MEMBER"/>
    <property type="match status" value="1"/>
</dbReference>
<keyword evidence="8" id="KW-1185">Reference proteome</keyword>
<dbReference type="InterPro" id="IPR022040">
    <property type="entry name" value="MKT1_N"/>
</dbReference>
<reference evidence="7" key="1">
    <citation type="journal article" date="2020" name="Fungal Divers.">
        <title>Resolving the Mortierellaceae phylogeny through synthesis of multi-gene phylogenetics and phylogenomics.</title>
        <authorList>
            <person name="Vandepol N."/>
            <person name="Liber J."/>
            <person name="Desiro A."/>
            <person name="Na H."/>
            <person name="Kennedy M."/>
            <person name="Barry K."/>
            <person name="Grigoriev I.V."/>
            <person name="Miller A.N."/>
            <person name="O'Donnell K."/>
            <person name="Stajich J.E."/>
            <person name="Bonito G."/>
        </authorList>
    </citation>
    <scope>NUCLEOTIDE SEQUENCE</scope>
    <source>
        <strain evidence="7">BC1065</strain>
    </source>
</reference>
<dbReference type="Gene3D" id="3.40.50.1010">
    <property type="entry name" value="5'-nuclease"/>
    <property type="match status" value="1"/>
</dbReference>
<dbReference type="CDD" id="cd09902">
    <property type="entry name" value="H3TH_MKT1"/>
    <property type="match status" value="1"/>
</dbReference>
<name>A0A9P6QFM4_9FUNG</name>
<sequence>MPVRLLDCYHIPQRNLIAVHPLSTLKDTRLGIDGNAWVKKISISASEQYLAGIGGVASKLRKAVEKELEGFKNYGIHPMFVFSGLNWTRRDKPSVNDGGKIAMRNSAWEAVNNGKLEQAQSSWSSSNFVHQSDLVHLIIRILKEHGISYMKAPYGAGAQLVYLERNPKQIVHAIYGGSELLMFDVDRVITSVNFEKGVFSVISKKALVHDLQLNDDQFLDFCILAGFDQFPSFPPLNMDGAFAIRNLQDMLRTNRTGFNAVKAYADAPSVVSSNYVDLFMRTRCAIRYQPILTMDGHIEALNADQAPSDIHEFVGFRLPDEVYYYLSRGVFSELALNVLLWGYSLEYSPLCNGETKEYRELLTTTVLGIKAQTLANLAAHLHSYYRDKKILAVYWFEHGTTAPEHPIKEDVAPVKVSEVANWKSGKNTIKGEVTFASALATVATPADAASTVRPANAEKVALESQTEIHGRHLLKLLQLRSFIDVKHELTPYGKALLAGNKAQANKTQFQSELFVALEMIRAGLLSNRPYSITYTKTQPIQDAAIAKAGCLISRACSILNGRFEGTKPWTGPLNRDLLVFNSMHRSVSKNLRYLSDAVLVEMLLADECNKDKVDYSELGTTTPFAAEASTVLGIVVQHYIEIVANNNTLTPDQAVQQLTKQLGSAVTNLFLHSLKEELARAFEFWQVVAAAAASLGESGAISKEAAKEFAEADAWLAKYRVRA</sequence>
<dbReference type="Pfam" id="PF12247">
    <property type="entry name" value="MKT1_N"/>
    <property type="match status" value="1"/>
</dbReference>
<proteinExistence type="inferred from homology"/>
<protein>
    <recommendedName>
        <fullName evidence="9">Temperature dependent protein affecting M2 dsRNA replication-domain-containing protein</fullName>
    </recommendedName>
</protein>
<dbReference type="InterPro" id="IPR022039">
    <property type="entry name" value="MKT1_C"/>
</dbReference>
<dbReference type="GO" id="GO:0006417">
    <property type="term" value="P:regulation of translation"/>
    <property type="evidence" value="ECO:0007669"/>
    <property type="project" value="UniProtKB-KW"/>
</dbReference>
<dbReference type="InterPro" id="IPR006085">
    <property type="entry name" value="XPG_DNA_repair_N"/>
</dbReference>
<dbReference type="InterPro" id="IPR037314">
    <property type="entry name" value="MKT1_H3TH"/>
</dbReference>
<dbReference type="AlphaFoldDB" id="A0A9P6QFM4"/>
<dbReference type="GO" id="GO:0006974">
    <property type="term" value="P:DNA damage response"/>
    <property type="evidence" value="ECO:0007669"/>
    <property type="project" value="UniProtKB-ARBA"/>
</dbReference>
<evidence type="ECO:0000259" key="3">
    <source>
        <dbReference type="Pfam" id="PF00752"/>
    </source>
</evidence>
<dbReference type="SUPFAM" id="SSF88723">
    <property type="entry name" value="PIN domain-like"/>
    <property type="match status" value="1"/>
</dbReference>
<feature type="domain" description="Post-transcriptional regulator MKT1 C-terminal" evidence="5">
    <location>
        <begin position="476"/>
        <end position="717"/>
    </location>
</feature>
<dbReference type="InterPro" id="IPR029060">
    <property type="entry name" value="PIN-like_dom_sf"/>
</dbReference>
<dbReference type="CDD" id="cd09858">
    <property type="entry name" value="PIN_MKT1"/>
    <property type="match status" value="1"/>
</dbReference>
<dbReference type="OrthoDB" id="17262at2759"/>
<evidence type="ECO:0008006" key="9">
    <source>
        <dbReference type="Google" id="ProtNLM"/>
    </source>
</evidence>
<evidence type="ECO:0000313" key="7">
    <source>
        <dbReference type="EMBL" id="KAG0265507.1"/>
    </source>
</evidence>
<evidence type="ECO:0000313" key="8">
    <source>
        <dbReference type="Proteomes" id="UP000807716"/>
    </source>
</evidence>
<dbReference type="GO" id="GO:0017108">
    <property type="term" value="F:5'-flap endonuclease activity"/>
    <property type="evidence" value="ECO:0007669"/>
    <property type="project" value="TreeGrafter"/>
</dbReference>
<evidence type="ECO:0000259" key="4">
    <source>
        <dbReference type="Pfam" id="PF00867"/>
    </source>
</evidence>
<gene>
    <name evidence="7" type="ORF">DFQ27_000586</name>
</gene>
<dbReference type="Pfam" id="PF00752">
    <property type="entry name" value="XPG_N"/>
    <property type="match status" value="1"/>
</dbReference>
<dbReference type="Pfam" id="PF00867">
    <property type="entry name" value="XPG_I"/>
    <property type="match status" value="1"/>
</dbReference>
<keyword evidence="1" id="KW-0810">Translation regulation</keyword>
<evidence type="ECO:0000259" key="6">
    <source>
        <dbReference type="Pfam" id="PF12247"/>
    </source>
</evidence>
<feature type="domain" description="Post-transcriptional regulator MKT1 N-terminal" evidence="6">
    <location>
        <begin position="307"/>
        <end position="396"/>
    </location>
</feature>
<evidence type="ECO:0000256" key="1">
    <source>
        <dbReference type="ARBA" id="ARBA00022845"/>
    </source>
</evidence>
<evidence type="ECO:0000259" key="5">
    <source>
        <dbReference type="Pfam" id="PF12246"/>
    </source>
</evidence>
<feature type="domain" description="XPG-I" evidence="4">
    <location>
        <begin position="146"/>
        <end position="228"/>
    </location>
</feature>
<comment type="caution">
    <text evidence="7">The sequence shown here is derived from an EMBL/GenBank/DDBJ whole genome shotgun (WGS) entry which is preliminary data.</text>
</comment>
<dbReference type="Pfam" id="PF12246">
    <property type="entry name" value="MKT1_C"/>
    <property type="match status" value="1"/>
</dbReference>
<evidence type="ECO:0000256" key="2">
    <source>
        <dbReference type="ARBA" id="ARBA00024023"/>
    </source>
</evidence>
<dbReference type="InterPro" id="IPR006086">
    <property type="entry name" value="XPG-I_dom"/>
</dbReference>
<dbReference type="InterPro" id="IPR006084">
    <property type="entry name" value="XPG/Rad2"/>
</dbReference>
<comment type="similarity">
    <text evidence="2">Belongs to the XPG/RAD2 endonuclease family.</text>
</comment>
<dbReference type="Proteomes" id="UP000807716">
    <property type="component" value="Unassembled WGS sequence"/>
</dbReference>
<dbReference type="PANTHER" id="PTHR11081:SF32">
    <property type="entry name" value="POST-TRANSCRIPTIONAL REGULATOR MKT1"/>
    <property type="match status" value="1"/>
</dbReference>
<organism evidence="7 8">
    <name type="scientific">Actinomortierella ambigua</name>
    <dbReference type="NCBI Taxonomy" id="1343610"/>
    <lineage>
        <taxon>Eukaryota</taxon>
        <taxon>Fungi</taxon>
        <taxon>Fungi incertae sedis</taxon>
        <taxon>Mucoromycota</taxon>
        <taxon>Mortierellomycotina</taxon>
        <taxon>Mortierellomycetes</taxon>
        <taxon>Mortierellales</taxon>
        <taxon>Mortierellaceae</taxon>
        <taxon>Actinomortierella</taxon>
    </lineage>
</organism>